<evidence type="ECO:0000313" key="3">
    <source>
        <dbReference type="Proteomes" id="UP001157418"/>
    </source>
</evidence>
<feature type="compositionally biased region" description="Basic and acidic residues" evidence="1">
    <location>
        <begin position="59"/>
        <end position="78"/>
    </location>
</feature>
<gene>
    <name evidence="2" type="ORF">LVIROSA_LOCUS22397</name>
</gene>
<evidence type="ECO:0000313" key="2">
    <source>
        <dbReference type="EMBL" id="CAH1436002.1"/>
    </source>
</evidence>
<proteinExistence type="predicted"/>
<accession>A0AAU9NAY9</accession>
<sequence>MSGPECCKNPPTLSSGCESSDVLQISSLNSYVNGNTDSKIAVVLISDVYDIIDEIAKEDEEKSKRHERRAVAKKERLKSCPSNLGRHKHVAPLRETDTRALRKEE</sequence>
<keyword evidence="3" id="KW-1185">Reference proteome</keyword>
<feature type="region of interest" description="Disordered" evidence="1">
    <location>
        <begin position="59"/>
        <end position="105"/>
    </location>
</feature>
<comment type="caution">
    <text evidence="2">The sequence shown here is derived from an EMBL/GenBank/DDBJ whole genome shotgun (WGS) entry which is preliminary data.</text>
</comment>
<dbReference type="EMBL" id="CAKMRJ010004445">
    <property type="protein sequence ID" value="CAH1436002.1"/>
    <property type="molecule type" value="Genomic_DNA"/>
</dbReference>
<protein>
    <submittedName>
        <fullName evidence="2">Uncharacterized protein</fullName>
    </submittedName>
</protein>
<dbReference type="PANTHER" id="PTHR17630:SF97">
    <property type="entry name" value="ENDO-1,31,4-BETA-D-GLUCANASE-LIKE"/>
    <property type="match status" value="1"/>
</dbReference>
<reference evidence="2 3" key="1">
    <citation type="submission" date="2022-01" db="EMBL/GenBank/DDBJ databases">
        <authorList>
            <person name="Xiong W."/>
            <person name="Schranz E."/>
        </authorList>
    </citation>
    <scope>NUCLEOTIDE SEQUENCE [LARGE SCALE GENOMIC DNA]</scope>
</reference>
<feature type="compositionally biased region" description="Basic and acidic residues" evidence="1">
    <location>
        <begin position="92"/>
        <end position="105"/>
    </location>
</feature>
<dbReference type="Proteomes" id="UP001157418">
    <property type="component" value="Unassembled WGS sequence"/>
</dbReference>
<dbReference type="PANTHER" id="PTHR17630">
    <property type="entry name" value="DIENELACTONE HYDROLASE"/>
    <property type="match status" value="1"/>
</dbReference>
<dbReference type="AlphaFoldDB" id="A0AAU9NAY9"/>
<name>A0AAU9NAY9_9ASTR</name>
<organism evidence="2 3">
    <name type="scientific">Lactuca virosa</name>
    <dbReference type="NCBI Taxonomy" id="75947"/>
    <lineage>
        <taxon>Eukaryota</taxon>
        <taxon>Viridiplantae</taxon>
        <taxon>Streptophyta</taxon>
        <taxon>Embryophyta</taxon>
        <taxon>Tracheophyta</taxon>
        <taxon>Spermatophyta</taxon>
        <taxon>Magnoliopsida</taxon>
        <taxon>eudicotyledons</taxon>
        <taxon>Gunneridae</taxon>
        <taxon>Pentapetalae</taxon>
        <taxon>asterids</taxon>
        <taxon>campanulids</taxon>
        <taxon>Asterales</taxon>
        <taxon>Asteraceae</taxon>
        <taxon>Cichorioideae</taxon>
        <taxon>Cichorieae</taxon>
        <taxon>Lactucinae</taxon>
        <taxon>Lactuca</taxon>
    </lineage>
</organism>
<evidence type="ECO:0000256" key="1">
    <source>
        <dbReference type="SAM" id="MobiDB-lite"/>
    </source>
</evidence>